<dbReference type="AlphaFoldDB" id="A0A1I6CV55"/>
<evidence type="ECO:0000256" key="1">
    <source>
        <dbReference type="SAM" id="MobiDB-lite"/>
    </source>
</evidence>
<dbReference type="Gene3D" id="3.30.160.170">
    <property type="entry name" value="FlaG-like"/>
    <property type="match status" value="1"/>
</dbReference>
<keyword evidence="2" id="KW-0282">Flagellum</keyword>
<dbReference type="SUPFAM" id="SSF160214">
    <property type="entry name" value="FlaG-like"/>
    <property type="match status" value="1"/>
</dbReference>
<name>A0A1I6CV55_9FIRM</name>
<evidence type="ECO:0000313" key="2">
    <source>
        <dbReference type="EMBL" id="SFQ96993.1"/>
    </source>
</evidence>
<keyword evidence="2" id="KW-0966">Cell projection</keyword>
<dbReference type="InterPro" id="IPR005186">
    <property type="entry name" value="FlaG"/>
</dbReference>
<dbReference type="EMBL" id="FOYM01000002">
    <property type="protein sequence ID" value="SFQ96993.1"/>
    <property type="molecule type" value="Genomic_DNA"/>
</dbReference>
<organism evidence="2 3">
    <name type="scientific">Desulfoscipio geothermicus DSM 3669</name>
    <dbReference type="NCBI Taxonomy" id="1121426"/>
    <lineage>
        <taxon>Bacteria</taxon>
        <taxon>Bacillati</taxon>
        <taxon>Bacillota</taxon>
        <taxon>Clostridia</taxon>
        <taxon>Eubacteriales</taxon>
        <taxon>Desulfallaceae</taxon>
        <taxon>Desulfoscipio</taxon>
    </lineage>
</organism>
<accession>A0A1I6CV55</accession>
<evidence type="ECO:0000313" key="3">
    <source>
        <dbReference type="Proteomes" id="UP000199584"/>
    </source>
</evidence>
<sequence length="123" mass="13858">MKIAGIDPGAVADLNKHRPPAVAEKQHDGGVAAKQTIADTDEQRQGQQYSRKELEQAVNKLNNTMESYVTELRFELHEKSGEIMVKVINEKDNTVIREIPPEKVLDMVAYFKKLLGIIVDKMI</sequence>
<dbReference type="STRING" id="39060.SAMN05660706_10298"/>
<dbReference type="Pfam" id="PF03646">
    <property type="entry name" value="FlaG"/>
    <property type="match status" value="1"/>
</dbReference>
<dbReference type="OrthoDB" id="9799867at2"/>
<dbReference type="InterPro" id="IPR035924">
    <property type="entry name" value="FlaG-like_sf"/>
</dbReference>
<proteinExistence type="predicted"/>
<keyword evidence="2" id="KW-0969">Cilium</keyword>
<dbReference type="Proteomes" id="UP000199584">
    <property type="component" value="Unassembled WGS sequence"/>
</dbReference>
<protein>
    <submittedName>
        <fullName evidence="2">Flagellar protein FlaG</fullName>
    </submittedName>
</protein>
<reference evidence="3" key="1">
    <citation type="submission" date="2016-10" db="EMBL/GenBank/DDBJ databases">
        <authorList>
            <person name="Varghese N."/>
            <person name="Submissions S."/>
        </authorList>
    </citation>
    <scope>NUCLEOTIDE SEQUENCE [LARGE SCALE GENOMIC DNA]</scope>
    <source>
        <strain evidence="3">DSM 3669</strain>
    </source>
</reference>
<dbReference type="PANTHER" id="PTHR37166">
    <property type="entry name" value="PROTEIN FLAG"/>
    <property type="match status" value="1"/>
</dbReference>
<keyword evidence="3" id="KW-1185">Reference proteome</keyword>
<gene>
    <name evidence="2" type="ORF">SAMN05660706_10298</name>
</gene>
<dbReference type="PANTHER" id="PTHR37166:SF1">
    <property type="entry name" value="PROTEIN FLAG"/>
    <property type="match status" value="1"/>
</dbReference>
<feature type="region of interest" description="Disordered" evidence="1">
    <location>
        <begin position="1"/>
        <end position="32"/>
    </location>
</feature>
<dbReference type="RefSeq" id="WP_092481770.1">
    <property type="nucleotide sequence ID" value="NZ_FOYM01000002.1"/>
</dbReference>